<dbReference type="InterPro" id="IPR011032">
    <property type="entry name" value="GroES-like_sf"/>
</dbReference>
<gene>
    <name evidence="3" type="ORF">WN944_015745</name>
</gene>
<dbReference type="InterPro" id="IPR045010">
    <property type="entry name" value="MDR_fam"/>
</dbReference>
<evidence type="ECO:0000313" key="3">
    <source>
        <dbReference type="EMBL" id="KAK9200547.1"/>
    </source>
</evidence>
<sequence length="130" mass="14065">MQPISGYGVGKVLDSENPEFNKGDLVWGMTGWEEYSLITAPHLFKIQHTDVPLSYYTGILGMPGMTAYVGFYEVCSPKQGECVFISAASGAVGQLVGQFAKLLGCYVVGSAGSKDKNEITKLIYCYQESS</sequence>
<reference evidence="3 4" key="1">
    <citation type="submission" date="2024-05" db="EMBL/GenBank/DDBJ databases">
        <title>Haplotype-resolved chromosome-level genome assembly of Huyou (Citrus changshanensis).</title>
        <authorList>
            <person name="Miao C."/>
            <person name="Chen W."/>
            <person name="Wu Y."/>
            <person name="Wang L."/>
            <person name="Zhao S."/>
            <person name="Grierson D."/>
            <person name="Xu C."/>
            <person name="Chen K."/>
        </authorList>
    </citation>
    <scope>NUCLEOTIDE SEQUENCE [LARGE SCALE GENOMIC DNA]</scope>
    <source>
        <strain evidence="3">01-14</strain>
        <tissue evidence="3">Leaf</tissue>
    </source>
</reference>
<dbReference type="GO" id="GO:0032440">
    <property type="term" value="F:2-alkenal reductase [NAD(P)H] activity"/>
    <property type="evidence" value="ECO:0007669"/>
    <property type="project" value="TreeGrafter"/>
</dbReference>
<dbReference type="PANTHER" id="PTHR43205:SF7">
    <property type="entry name" value="PROSTAGLANDIN REDUCTASE 1"/>
    <property type="match status" value="1"/>
</dbReference>
<protein>
    <recommendedName>
        <fullName evidence="2">Oxidoreductase N-terminal domain-containing protein</fullName>
    </recommendedName>
</protein>
<organism evidence="3 4">
    <name type="scientific">Citrus x changshan-huyou</name>
    <dbReference type="NCBI Taxonomy" id="2935761"/>
    <lineage>
        <taxon>Eukaryota</taxon>
        <taxon>Viridiplantae</taxon>
        <taxon>Streptophyta</taxon>
        <taxon>Embryophyta</taxon>
        <taxon>Tracheophyta</taxon>
        <taxon>Spermatophyta</taxon>
        <taxon>Magnoliopsida</taxon>
        <taxon>eudicotyledons</taxon>
        <taxon>Gunneridae</taxon>
        <taxon>Pentapetalae</taxon>
        <taxon>rosids</taxon>
        <taxon>malvids</taxon>
        <taxon>Sapindales</taxon>
        <taxon>Rutaceae</taxon>
        <taxon>Aurantioideae</taxon>
        <taxon>Citrus</taxon>
    </lineage>
</organism>
<dbReference type="SUPFAM" id="SSF51735">
    <property type="entry name" value="NAD(P)-binding Rossmann-fold domains"/>
    <property type="match status" value="1"/>
</dbReference>
<dbReference type="Gene3D" id="3.90.180.10">
    <property type="entry name" value="Medium-chain alcohol dehydrogenases, catalytic domain"/>
    <property type="match status" value="1"/>
</dbReference>
<accession>A0AAP0MAD3</accession>
<dbReference type="GO" id="GO:0006979">
    <property type="term" value="P:response to oxidative stress"/>
    <property type="evidence" value="ECO:0007669"/>
    <property type="project" value="TreeGrafter"/>
</dbReference>
<proteinExistence type="predicted"/>
<dbReference type="InterPro" id="IPR036291">
    <property type="entry name" value="NAD(P)-bd_dom_sf"/>
</dbReference>
<feature type="domain" description="Oxidoreductase N-terminal" evidence="2">
    <location>
        <begin position="3"/>
        <end position="46"/>
    </location>
</feature>
<dbReference type="EMBL" id="JBCGBO010000005">
    <property type="protein sequence ID" value="KAK9200547.1"/>
    <property type="molecule type" value="Genomic_DNA"/>
</dbReference>
<comment type="caution">
    <text evidence="3">The sequence shown here is derived from an EMBL/GenBank/DDBJ whole genome shotgun (WGS) entry which is preliminary data.</text>
</comment>
<dbReference type="InterPro" id="IPR041694">
    <property type="entry name" value="ADH_N_2"/>
</dbReference>
<evidence type="ECO:0000256" key="1">
    <source>
        <dbReference type="ARBA" id="ARBA00023002"/>
    </source>
</evidence>
<dbReference type="PANTHER" id="PTHR43205">
    <property type="entry name" value="PROSTAGLANDIN REDUCTASE"/>
    <property type="match status" value="1"/>
</dbReference>
<dbReference type="Gene3D" id="3.40.50.720">
    <property type="entry name" value="NAD(P)-binding Rossmann-like Domain"/>
    <property type="match status" value="1"/>
</dbReference>
<keyword evidence="1" id="KW-0560">Oxidoreductase</keyword>
<dbReference type="SUPFAM" id="SSF50129">
    <property type="entry name" value="GroES-like"/>
    <property type="match status" value="1"/>
</dbReference>
<name>A0AAP0MAD3_9ROSI</name>
<evidence type="ECO:0000313" key="4">
    <source>
        <dbReference type="Proteomes" id="UP001428341"/>
    </source>
</evidence>
<dbReference type="Proteomes" id="UP001428341">
    <property type="component" value="Unassembled WGS sequence"/>
</dbReference>
<dbReference type="AlphaFoldDB" id="A0AAP0MAD3"/>
<dbReference type="Pfam" id="PF16884">
    <property type="entry name" value="ADH_N_2"/>
    <property type="match status" value="1"/>
</dbReference>
<evidence type="ECO:0000259" key="2">
    <source>
        <dbReference type="Pfam" id="PF16884"/>
    </source>
</evidence>
<keyword evidence="4" id="KW-1185">Reference proteome</keyword>